<dbReference type="RefSeq" id="WP_133444661.1">
    <property type="nucleotide sequence ID" value="NZ_SCWB01000028.1"/>
</dbReference>
<sequence>MVNYHFTEKDFAVFSVDSLEPRMAALIEHIRPKLNNLGVHFSGFLTAHTGDVYYPHVAKHLRRKTNPPNDTWVAFATNKRGYKMLPHFQIGLFETHAFVLYGVIYESPEKVNVAALWHQRLQQILELPDDFIMKKDHMKEDYMLMSDVSEDELKKSIQRLKDVKKGELLFGKVYHPDHPSLKSDQVFINEIEETFIKLLQLQ</sequence>
<proteinExistence type="inferred from homology"/>
<dbReference type="HAMAP" id="MF_01851">
    <property type="entry name" value="UPF0637"/>
    <property type="match status" value="1"/>
</dbReference>
<name>A0A4R6BRY5_9STAP</name>
<protein>
    <recommendedName>
        <fullName evidence="1">UPF0637 protein ERX29_10660</fullName>
    </recommendedName>
</protein>
<organism evidence="2 3">
    <name type="scientific">Macrococcus lamae</name>
    <dbReference type="NCBI Taxonomy" id="198484"/>
    <lineage>
        <taxon>Bacteria</taxon>
        <taxon>Bacillati</taxon>
        <taxon>Bacillota</taxon>
        <taxon>Bacilli</taxon>
        <taxon>Bacillales</taxon>
        <taxon>Staphylococcaceae</taxon>
        <taxon>Macrococcus</taxon>
    </lineage>
</organism>
<dbReference type="OrthoDB" id="9812818at2"/>
<keyword evidence="3" id="KW-1185">Reference proteome</keyword>
<dbReference type="InterPro" id="IPR053707">
    <property type="entry name" value="UPF0637_domain_sf"/>
</dbReference>
<reference evidence="2 3" key="1">
    <citation type="submission" date="2019-01" db="EMBL/GenBank/DDBJ databases">
        <title>Draft genome sequences of the type strains of six Macrococcus species.</title>
        <authorList>
            <person name="Mazhar S."/>
            <person name="Altermann E."/>
            <person name="Hill C."/>
            <person name="Mcauliffe O."/>
        </authorList>
    </citation>
    <scope>NUCLEOTIDE SEQUENCE [LARGE SCALE GENOMIC DNA]</scope>
    <source>
        <strain evidence="2 3">CCM4815</strain>
    </source>
</reference>
<dbReference type="Pfam" id="PF06335">
    <property type="entry name" value="DUF1054"/>
    <property type="match status" value="1"/>
</dbReference>
<dbReference type="Proteomes" id="UP000294802">
    <property type="component" value="Unassembled WGS sequence"/>
</dbReference>
<dbReference type="InterPro" id="IPR009403">
    <property type="entry name" value="UPF0637"/>
</dbReference>
<comment type="caution">
    <text evidence="2">The sequence shown here is derived from an EMBL/GenBank/DDBJ whole genome shotgun (WGS) entry which is preliminary data.</text>
</comment>
<dbReference type="EMBL" id="SCWB01000028">
    <property type="protein sequence ID" value="TDM05145.1"/>
    <property type="molecule type" value="Genomic_DNA"/>
</dbReference>
<dbReference type="SUPFAM" id="SSF142913">
    <property type="entry name" value="YktB/PF0168-like"/>
    <property type="match status" value="1"/>
</dbReference>
<evidence type="ECO:0000313" key="2">
    <source>
        <dbReference type="EMBL" id="TDM05145.1"/>
    </source>
</evidence>
<accession>A0A4R6BRY5</accession>
<gene>
    <name evidence="2" type="ORF">ERX29_10660</name>
</gene>
<evidence type="ECO:0000256" key="1">
    <source>
        <dbReference type="HAMAP-Rule" id="MF_01851"/>
    </source>
</evidence>
<comment type="similarity">
    <text evidence="1">Belongs to the UPF0637 family.</text>
</comment>
<dbReference type="Gene3D" id="3.30.930.20">
    <property type="entry name" value="Protein of unknown function DUF1054"/>
    <property type="match status" value="1"/>
</dbReference>
<evidence type="ECO:0000313" key="3">
    <source>
        <dbReference type="Proteomes" id="UP000294802"/>
    </source>
</evidence>
<dbReference type="PIRSF" id="PIRSF021332">
    <property type="entry name" value="DUF1054"/>
    <property type="match status" value="1"/>
</dbReference>
<dbReference type="AlphaFoldDB" id="A0A4R6BRY5"/>